<feature type="signal peptide" evidence="1">
    <location>
        <begin position="1"/>
        <end position="15"/>
    </location>
</feature>
<dbReference type="InterPro" id="IPR051218">
    <property type="entry name" value="Sec_MonoDiacylglyc_Lipase"/>
</dbReference>
<dbReference type="GeneID" id="25911254"/>
<dbReference type="RefSeq" id="XP_014150671.1">
    <property type="nucleotide sequence ID" value="XM_014295196.1"/>
</dbReference>
<evidence type="ECO:0000259" key="2">
    <source>
        <dbReference type="Pfam" id="PF01764"/>
    </source>
</evidence>
<dbReference type="PANTHER" id="PTHR45856:SF11">
    <property type="entry name" value="FUNGAL LIPASE-LIKE DOMAIN-CONTAINING PROTEIN"/>
    <property type="match status" value="1"/>
</dbReference>
<name>A0A0L0FJ11_9EUKA</name>
<dbReference type="EMBL" id="KQ242969">
    <property type="protein sequence ID" value="KNC76769.1"/>
    <property type="molecule type" value="Genomic_DNA"/>
</dbReference>
<dbReference type="PANTHER" id="PTHR45856">
    <property type="entry name" value="ALPHA/BETA-HYDROLASES SUPERFAMILY PROTEIN"/>
    <property type="match status" value="1"/>
</dbReference>
<gene>
    <name evidence="3" type="ORF">SARC_10750</name>
</gene>
<evidence type="ECO:0000313" key="3">
    <source>
        <dbReference type="EMBL" id="KNC76769.1"/>
    </source>
</evidence>
<dbReference type="Gene3D" id="3.40.50.1820">
    <property type="entry name" value="alpha/beta hydrolase"/>
    <property type="match status" value="1"/>
</dbReference>
<protein>
    <recommendedName>
        <fullName evidence="2">Fungal lipase-type domain-containing protein</fullName>
    </recommendedName>
</protein>
<feature type="domain" description="Fungal lipase-type" evidence="2">
    <location>
        <begin position="109"/>
        <end position="239"/>
    </location>
</feature>
<dbReference type="SUPFAM" id="SSF53474">
    <property type="entry name" value="alpha/beta-Hydrolases"/>
    <property type="match status" value="1"/>
</dbReference>
<evidence type="ECO:0000313" key="4">
    <source>
        <dbReference type="Proteomes" id="UP000054560"/>
    </source>
</evidence>
<sequence length="283" mass="31734">MFKLVSISILASVAAMGIVPHEGEPLAQGFENRVRGILPRNQTLDGDEPQPRFFGIFDEDWEFYDYVTETISSWLEQKTLVAAGFVSDPYPYEFGSDAFKVQIHDAECYVVVQATDSLSDWISNVQFFKSNYYYDGHYVGTAHSGFVDAYNTFAATGMHEMVNRLCSNVNHINFVGHSRGAAIATLLATSYHVHSRFTVDLFTFGAPRILEDASSDLFHRAFTQVRVMNNDDPVTATMGLYGKHFGLVVCLNCRETERDSSENGNPLNHKMTNYLGTIKKVFG</sequence>
<keyword evidence="4" id="KW-1185">Reference proteome</keyword>
<dbReference type="InterPro" id="IPR002921">
    <property type="entry name" value="Fungal_lipase-type"/>
</dbReference>
<accession>A0A0L0FJ11</accession>
<dbReference type="Pfam" id="PF01764">
    <property type="entry name" value="Lipase_3"/>
    <property type="match status" value="1"/>
</dbReference>
<dbReference type="AlphaFoldDB" id="A0A0L0FJ11"/>
<feature type="chain" id="PRO_5012272037" description="Fungal lipase-type domain-containing protein" evidence="1">
    <location>
        <begin position="16"/>
        <end position="283"/>
    </location>
</feature>
<dbReference type="GO" id="GO:0006629">
    <property type="term" value="P:lipid metabolic process"/>
    <property type="evidence" value="ECO:0007669"/>
    <property type="project" value="InterPro"/>
</dbReference>
<keyword evidence="1" id="KW-0732">Signal</keyword>
<reference evidence="3 4" key="1">
    <citation type="submission" date="2011-02" db="EMBL/GenBank/DDBJ databases">
        <title>The Genome Sequence of Sphaeroforma arctica JP610.</title>
        <authorList>
            <consortium name="The Broad Institute Genome Sequencing Platform"/>
            <person name="Russ C."/>
            <person name="Cuomo C."/>
            <person name="Young S.K."/>
            <person name="Zeng Q."/>
            <person name="Gargeya S."/>
            <person name="Alvarado L."/>
            <person name="Berlin A."/>
            <person name="Chapman S.B."/>
            <person name="Chen Z."/>
            <person name="Freedman E."/>
            <person name="Gellesch M."/>
            <person name="Goldberg J."/>
            <person name="Griggs A."/>
            <person name="Gujja S."/>
            <person name="Heilman E."/>
            <person name="Heiman D."/>
            <person name="Howarth C."/>
            <person name="Mehta T."/>
            <person name="Neiman D."/>
            <person name="Pearson M."/>
            <person name="Roberts A."/>
            <person name="Saif S."/>
            <person name="Shea T."/>
            <person name="Shenoy N."/>
            <person name="Sisk P."/>
            <person name="Stolte C."/>
            <person name="Sykes S."/>
            <person name="White J."/>
            <person name="Yandava C."/>
            <person name="Burger G."/>
            <person name="Gray M.W."/>
            <person name="Holland P.W.H."/>
            <person name="King N."/>
            <person name="Lang F.B.F."/>
            <person name="Roger A.J."/>
            <person name="Ruiz-Trillo I."/>
            <person name="Haas B."/>
            <person name="Nusbaum C."/>
            <person name="Birren B."/>
        </authorList>
    </citation>
    <scope>NUCLEOTIDE SEQUENCE [LARGE SCALE GENOMIC DNA]</scope>
    <source>
        <strain evidence="3 4">JP610</strain>
    </source>
</reference>
<proteinExistence type="predicted"/>
<evidence type="ECO:0000256" key="1">
    <source>
        <dbReference type="SAM" id="SignalP"/>
    </source>
</evidence>
<dbReference type="Proteomes" id="UP000054560">
    <property type="component" value="Unassembled WGS sequence"/>
</dbReference>
<dbReference type="InterPro" id="IPR029058">
    <property type="entry name" value="AB_hydrolase_fold"/>
</dbReference>
<organism evidence="3 4">
    <name type="scientific">Sphaeroforma arctica JP610</name>
    <dbReference type="NCBI Taxonomy" id="667725"/>
    <lineage>
        <taxon>Eukaryota</taxon>
        <taxon>Ichthyosporea</taxon>
        <taxon>Ichthyophonida</taxon>
        <taxon>Sphaeroforma</taxon>
    </lineage>
</organism>
<dbReference type="CDD" id="cd00519">
    <property type="entry name" value="Lipase_3"/>
    <property type="match status" value="1"/>
</dbReference>
<dbReference type="OrthoDB" id="426718at2759"/>